<dbReference type="EMBL" id="JALPQF010000005">
    <property type="protein sequence ID" value="MCK8480426.1"/>
    <property type="molecule type" value="Genomic_DNA"/>
</dbReference>
<dbReference type="Proteomes" id="UP001203687">
    <property type="component" value="Unassembled WGS sequence"/>
</dbReference>
<evidence type="ECO:0000313" key="1">
    <source>
        <dbReference type="EMBL" id="MCK8480426.1"/>
    </source>
</evidence>
<reference evidence="1" key="1">
    <citation type="submission" date="2022-04" db="EMBL/GenBank/DDBJ databases">
        <authorList>
            <person name="Ren T."/>
        </authorList>
    </citation>
    <scope>NUCLEOTIDE SEQUENCE</scope>
    <source>
        <strain evidence="1">F63249</strain>
    </source>
</reference>
<evidence type="ECO:0000313" key="2">
    <source>
        <dbReference type="Proteomes" id="UP001203687"/>
    </source>
</evidence>
<organism evidence="1 2">
    <name type="scientific">Psychroserpens algicola</name>
    <dbReference type="NCBI Taxonomy" id="1719034"/>
    <lineage>
        <taxon>Bacteria</taxon>
        <taxon>Pseudomonadati</taxon>
        <taxon>Bacteroidota</taxon>
        <taxon>Flavobacteriia</taxon>
        <taxon>Flavobacteriales</taxon>
        <taxon>Flavobacteriaceae</taxon>
        <taxon>Psychroserpens</taxon>
    </lineage>
</organism>
<gene>
    <name evidence="1" type="ORF">MUY34_07330</name>
</gene>
<name>A0ABT0H7U4_9FLAO</name>
<sequence length="51" mass="5762">MDEEKEDPEVHILSPFLAKGNDEPLLKKSIAGTFSNLINEAVHRIKNDIPF</sequence>
<comment type="caution">
    <text evidence="1">The sequence shown here is derived from an EMBL/GenBank/DDBJ whole genome shotgun (WGS) entry which is preliminary data.</text>
</comment>
<dbReference type="RefSeq" id="WP_248412534.1">
    <property type="nucleotide sequence ID" value="NZ_JALPQF010000005.1"/>
</dbReference>
<accession>A0ABT0H7U4</accession>
<proteinExistence type="predicted"/>
<protein>
    <submittedName>
        <fullName evidence="1">Uncharacterized protein</fullName>
    </submittedName>
</protein>
<keyword evidence="2" id="KW-1185">Reference proteome</keyword>